<feature type="transmembrane region" description="Helical" evidence="1">
    <location>
        <begin position="17"/>
        <end position="40"/>
    </location>
</feature>
<name>M0J5P4_9EURY</name>
<dbReference type="RefSeq" id="WP_004969982.1">
    <property type="nucleotide sequence ID" value="NZ_AOLP01000014.1"/>
</dbReference>
<feature type="transmembrane region" description="Helical" evidence="1">
    <location>
        <begin position="91"/>
        <end position="117"/>
    </location>
</feature>
<sequence length="179" mass="17821">MAETAAGRAGERGRVEAWVVSSFNLVVLSLVGLLAAHASGALEGELAGFGTLPGVAVFAYLWLLTAAASRWALADGGLAGLRNGLRGLWRLVLRGFAAGALIGGAFLLGVVLVGAVLNGAPLLSLALIALIGVAAAGVVGGVIGGLSVLLDAGCYWAAGRLVGRWTESGASDDASHAEY</sequence>
<feature type="transmembrane region" description="Helical" evidence="1">
    <location>
        <begin position="123"/>
        <end position="150"/>
    </location>
</feature>
<reference evidence="3 4" key="1">
    <citation type="journal article" date="2014" name="PLoS Genet.">
        <title>Phylogenetically driven sequencing of extremely halophilic archaea reveals strategies for static and dynamic osmo-response.</title>
        <authorList>
            <person name="Becker E.A."/>
            <person name="Seitzer P.M."/>
            <person name="Tritt A."/>
            <person name="Larsen D."/>
            <person name="Krusor M."/>
            <person name="Yao A.I."/>
            <person name="Wu D."/>
            <person name="Madern D."/>
            <person name="Eisen J.A."/>
            <person name="Darling A.E."/>
            <person name="Facciotti M.T."/>
        </authorList>
    </citation>
    <scope>NUCLEOTIDE SEQUENCE [LARGE SCALE GENOMIC DNA]</scope>
    <source>
        <strain evidence="3 4">ATCC 35960</strain>
    </source>
</reference>
<proteinExistence type="predicted"/>
<keyword evidence="1" id="KW-0812">Transmembrane</keyword>
<organism evidence="3 4">
    <name type="scientific">Haloferax denitrificans ATCC 35960</name>
    <dbReference type="NCBI Taxonomy" id="662478"/>
    <lineage>
        <taxon>Archaea</taxon>
        <taxon>Methanobacteriati</taxon>
        <taxon>Methanobacteriota</taxon>
        <taxon>Stenosarchaea group</taxon>
        <taxon>Halobacteria</taxon>
        <taxon>Halobacteriales</taxon>
        <taxon>Haloferacaceae</taxon>
        <taxon>Haloferax</taxon>
    </lineage>
</organism>
<evidence type="ECO:0000256" key="1">
    <source>
        <dbReference type="SAM" id="Phobius"/>
    </source>
</evidence>
<evidence type="ECO:0000259" key="2">
    <source>
        <dbReference type="Pfam" id="PF25913"/>
    </source>
</evidence>
<dbReference type="InterPro" id="IPR058271">
    <property type="entry name" value="DUF7965"/>
</dbReference>
<comment type="caution">
    <text evidence="3">The sequence shown here is derived from an EMBL/GenBank/DDBJ whole genome shotgun (WGS) entry which is preliminary data.</text>
</comment>
<dbReference type="EMBL" id="AOLP01000014">
    <property type="protein sequence ID" value="EMA03668.1"/>
    <property type="molecule type" value="Genomic_DNA"/>
</dbReference>
<keyword evidence="4" id="KW-1185">Reference proteome</keyword>
<dbReference type="AlphaFoldDB" id="M0J5P4"/>
<dbReference type="Pfam" id="PF25913">
    <property type="entry name" value="DUF7965"/>
    <property type="match status" value="1"/>
</dbReference>
<accession>M0J5P4</accession>
<keyword evidence="1" id="KW-0472">Membrane</keyword>
<dbReference type="Proteomes" id="UP000011553">
    <property type="component" value="Unassembled WGS sequence"/>
</dbReference>
<keyword evidence="1" id="KW-1133">Transmembrane helix</keyword>
<protein>
    <recommendedName>
        <fullName evidence="2">DUF7965 domain-containing protein</fullName>
    </recommendedName>
</protein>
<evidence type="ECO:0000313" key="4">
    <source>
        <dbReference type="Proteomes" id="UP000011553"/>
    </source>
</evidence>
<feature type="transmembrane region" description="Helical" evidence="1">
    <location>
        <begin position="46"/>
        <end position="64"/>
    </location>
</feature>
<dbReference type="PATRIC" id="fig|662478.6.peg.2671"/>
<gene>
    <name evidence="3" type="ORF">C438_13619</name>
</gene>
<feature type="domain" description="DUF7965" evidence="2">
    <location>
        <begin position="14"/>
        <end position="168"/>
    </location>
</feature>
<evidence type="ECO:0000313" key="3">
    <source>
        <dbReference type="EMBL" id="EMA03668.1"/>
    </source>
</evidence>